<evidence type="ECO:0000256" key="3">
    <source>
        <dbReference type="ARBA" id="ARBA00022603"/>
    </source>
</evidence>
<keyword evidence="8" id="KW-1185">Reference proteome</keyword>
<keyword evidence="4" id="KW-0808">Transferase</keyword>
<dbReference type="SUPFAM" id="SSF53335">
    <property type="entry name" value="S-adenosyl-L-methionine-dependent methyltransferases"/>
    <property type="match status" value="1"/>
</dbReference>
<dbReference type="PANTHER" id="PTHR43619">
    <property type="entry name" value="S-ADENOSYL-L-METHIONINE-DEPENDENT METHYLTRANSFERASE YKTD-RELATED"/>
    <property type="match status" value="1"/>
</dbReference>
<proteinExistence type="inferred from homology"/>
<dbReference type="InterPro" id="IPR007213">
    <property type="entry name" value="Ppm1/Ppm2/Tcmp"/>
</dbReference>
<keyword evidence="5 6" id="KW-0949">S-adenosyl-L-methionine</keyword>
<reference evidence="7 8" key="1">
    <citation type="submission" date="2021-06" db="EMBL/GenBank/DDBJ databases">
        <title>Actinomycetes sequencing.</title>
        <authorList>
            <person name="Shan Q."/>
        </authorList>
    </citation>
    <scope>NUCLEOTIDE SEQUENCE [LARGE SCALE GENOMIC DNA]</scope>
    <source>
        <strain evidence="7 8">NEAU-G5</strain>
    </source>
</reference>
<evidence type="ECO:0000313" key="8">
    <source>
        <dbReference type="Proteomes" id="UP000733379"/>
    </source>
</evidence>
<comment type="similarity">
    <text evidence="2 6">Belongs to the UPF0677 family.</text>
</comment>
<evidence type="ECO:0000256" key="1">
    <source>
        <dbReference type="ARBA" id="ARBA00003907"/>
    </source>
</evidence>
<sequence length="275" mass="29380">MQTGEPSKTAIAVAWARADHQTLDEPRIFTDPLAAKIVGPPTGRPEIFDTALDPDRIRTRRLLIAARSRFADDTVAAAVAVGTRQVVVLGAGLDTSAYRNPHPDVHFFEVDHPDTQAWKRTRLAEASIAIPGTLSYAPVDFERESLADGLAAAGFDRARPALFLWLGVVMYLTAAAIESTLSYIAGQGGGGEVVFDFLAPAVVDAAAQRERAERVAAVGEPWLTARTAEEYRAQLHALGFTRVEVLFAAQAISNYSGRPDPGPADGPGLIHASTV</sequence>
<name>A0ABS6B255_9NOCA</name>
<evidence type="ECO:0000256" key="2">
    <source>
        <dbReference type="ARBA" id="ARBA00008138"/>
    </source>
</evidence>
<dbReference type="GO" id="GO:0008168">
    <property type="term" value="F:methyltransferase activity"/>
    <property type="evidence" value="ECO:0007669"/>
    <property type="project" value="UniProtKB-KW"/>
</dbReference>
<evidence type="ECO:0000256" key="4">
    <source>
        <dbReference type="ARBA" id="ARBA00022679"/>
    </source>
</evidence>
<keyword evidence="3 6" id="KW-0489">Methyltransferase</keyword>
<organism evidence="7 8">
    <name type="scientific">Nocardia albiluteola</name>
    <dbReference type="NCBI Taxonomy" id="2842303"/>
    <lineage>
        <taxon>Bacteria</taxon>
        <taxon>Bacillati</taxon>
        <taxon>Actinomycetota</taxon>
        <taxon>Actinomycetes</taxon>
        <taxon>Mycobacteriales</taxon>
        <taxon>Nocardiaceae</taxon>
        <taxon>Nocardia</taxon>
    </lineage>
</organism>
<dbReference type="InterPro" id="IPR029063">
    <property type="entry name" value="SAM-dependent_MTases_sf"/>
</dbReference>
<evidence type="ECO:0000313" key="7">
    <source>
        <dbReference type="EMBL" id="MBU3064382.1"/>
    </source>
</evidence>
<dbReference type="Gene3D" id="3.40.50.150">
    <property type="entry name" value="Vaccinia Virus protein VP39"/>
    <property type="match status" value="1"/>
</dbReference>
<evidence type="ECO:0000256" key="5">
    <source>
        <dbReference type="ARBA" id="ARBA00022691"/>
    </source>
</evidence>
<dbReference type="EMBL" id="JAHKNI010000007">
    <property type="protein sequence ID" value="MBU3064382.1"/>
    <property type="molecule type" value="Genomic_DNA"/>
</dbReference>
<dbReference type="NCBIfam" id="TIGR00027">
    <property type="entry name" value="mthyl_TIGR00027"/>
    <property type="match status" value="1"/>
</dbReference>
<dbReference type="Proteomes" id="UP000733379">
    <property type="component" value="Unassembled WGS sequence"/>
</dbReference>
<comment type="caution">
    <text evidence="7">The sequence shown here is derived from an EMBL/GenBank/DDBJ whole genome shotgun (WGS) entry which is preliminary data.</text>
</comment>
<dbReference type="GO" id="GO:0032259">
    <property type="term" value="P:methylation"/>
    <property type="evidence" value="ECO:0007669"/>
    <property type="project" value="UniProtKB-KW"/>
</dbReference>
<gene>
    <name evidence="7" type="ORF">KO481_22970</name>
</gene>
<comment type="function">
    <text evidence="1 6">Exhibits S-adenosyl-L-methionine-dependent methyltransferase activity.</text>
</comment>
<dbReference type="EC" id="2.1.1.-" evidence="6"/>
<evidence type="ECO:0000256" key="6">
    <source>
        <dbReference type="RuleBase" id="RU362030"/>
    </source>
</evidence>
<dbReference type="Pfam" id="PF04072">
    <property type="entry name" value="LCM"/>
    <property type="match status" value="1"/>
</dbReference>
<dbReference type="InterPro" id="IPR011610">
    <property type="entry name" value="SAM_mthyl_Trfase_ML2640-like"/>
</dbReference>
<accession>A0ABS6B255</accession>
<protein>
    <recommendedName>
        <fullName evidence="6">S-adenosyl-L-methionine-dependent methyltransferase</fullName>
        <ecNumber evidence="6">2.1.1.-</ecNumber>
    </recommendedName>
</protein>
<dbReference type="RefSeq" id="WP_215919500.1">
    <property type="nucleotide sequence ID" value="NZ_JAHKNI010000007.1"/>
</dbReference>
<dbReference type="PANTHER" id="PTHR43619:SF2">
    <property type="entry name" value="S-ADENOSYL-L-METHIONINE-DEPENDENT METHYLTRANSFERASES SUPERFAMILY PROTEIN"/>
    <property type="match status" value="1"/>
</dbReference>